<comment type="caution">
    <text evidence="1">The sequence shown here is derived from an EMBL/GenBank/DDBJ whole genome shotgun (WGS) entry which is preliminary data.</text>
</comment>
<dbReference type="EMBL" id="JBBKAJ010000022">
    <property type="protein sequence ID" value="MEJ8634572.1"/>
    <property type="molecule type" value="Genomic_DNA"/>
</dbReference>
<keyword evidence="2" id="KW-1185">Reference proteome</keyword>
<dbReference type="Proteomes" id="UP001377168">
    <property type="component" value="Unassembled WGS sequence"/>
</dbReference>
<accession>A0ACC6PUF6</accession>
<protein>
    <submittedName>
        <fullName evidence="1">TIR domain-containing protein</fullName>
    </submittedName>
</protein>
<proteinExistence type="predicted"/>
<gene>
    <name evidence="1" type="ORF">WKI67_14345</name>
</gene>
<sequence>MTRVFIASSTEGRPFAQAVAAVLARQGVEPLLWWSQQCFPPGMTLLDSLLRLLNEADGALIIATPDDRTTRRGATSYAPASNVLLEYGLFTGRLGQARVAIVTVGDPDLPSDLGGVVHLRLGPPEAHQDPSVYESVEIEPRIVPWLRTLDAVSSNGARIAGLLTRLAPQAKPRDRVRLKARVLCDQLDSRAFPKLPEPQVLDILRRYALSYGREERVGHTVKTPVAGYLDLTRVAPESLDQRVLAGHLAYHVAELVSRKVMRPTLLAVSKVAATGILSAAADLLPFPAVYVSPYGPNRDNPVEGFYEKGDRAVLLHDVALSGHHLVDCMTALRSAGINARHIVALAEHDGQNEALDSLLEENGIMMHTAVKFTPGTGRGPQAVETIQPLGITGAPDAETPSPCLLCDVLHDAETTPFRSLFERAELPRELLAEADGFVVVADVAPLTRGHVLIVPDEHALSMSALPAASLETLEMLRRHVTSVIREGYASDVVAFEHGMCDPTVRSSCGIDHAHLHVLPLDQSVTDGFRERFACREIGSLSELPQANDAQQEYLLLIDQEGRHHFAPTQVSTSQYFRKMIADKTGELLWKWSDKVLLGDRAETRNRILELHHVFGVSGASGVSGVFGTFG</sequence>
<name>A0ACC6PUF6_9ACTN</name>
<evidence type="ECO:0000313" key="1">
    <source>
        <dbReference type="EMBL" id="MEJ8634572.1"/>
    </source>
</evidence>
<organism evidence="1 2">
    <name type="scientific">Streptomyces achmelvichensis</name>
    <dbReference type="NCBI Taxonomy" id="3134111"/>
    <lineage>
        <taxon>Bacteria</taxon>
        <taxon>Bacillati</taxon>
        <taxon>Actinomycetota</taxon>
        <taxon>Actinomycetes</taxon>
        <taxon>Kitasatosporales</taxon>
        <taxon>Streptomycetaceae</taxon>
        <taxon>Streptomyces</taxon>
    </lineage>
</organism>
<evidence type="ECO:0000313" key="2">
    <source>
        <dbReference type="Proteomes" id="UP001377168"/>
    </source>
</evidence>
<reference evidence="1" key="1">
    <citation type="submission" date="2024-03" db="EMBL/GenBank/DDBJ databases">
        <title>Novel Streptomyces species of biotechnological and ecological value are a feature of Machair soil.</title>
        <authorList>
            <person name="Prole J.R."/>
            <person name="Goodfellow M."/>
            <person name="Allenby N."/>
            <person name="Ward A.C."/>
        </authorList>
    </citation>
    <scope>NUCLEOTIDE SEQUENCE</scope>
    <source>
        <strain evidence="1">MS2.AVA.5</strain>
    </source>
</reference>